<feature type="domain" description="FAD-binding" evidence="1">
    <location>
        <begin position="32"/>
        <end position="219"/>
    </location>
</feature>
<reference evidence="3 4" key="1">
    <citation type="journal article" date="2015" name="Nat. Commun.">
        <title>Genomic and transcriptomic evidence for scavenging of diverse organic compounds by widespread deep-sea archaea.</title>
        <authorList>
            <person name="Li M."/>
            <person name="Baker B.J."/>
            <person name="Anantharaman K."/>
            <person name="Jain S."/>
            <person name="Breier J.A."/>
            <person name="Dick G.J."/>
        </authorList>
    </citation>
    <scope>NUCLEOTIDE SEQUENCE [LARGE SCALE GENOMIC DNA]</scope>
    <source>
        <strain evidence="3">Cayman_51_deep</strain>
    </source>
</reference>
<dbReference type="PANTHER" id="PTHR42685:SF22">
    <property type="entry name" value="CONDITIONED MEDIUM FACTOR RECEPTOR 1"/>
    <property type="match status" value="1"/>
</dbReference>
<evidence type="ECO:0000313" key="3">
    <source>
        <dbReference type="EMBL" id="PXF22390.1"/>
    </source>
</evidence>
<dbReference type="PRINTS" id="PR00420">
    <property type="entry name" value="RNGMNOXGNASE"/>
</dbReference>
<dbReference type="Pfam" id="PF22578">
    <property type="entry name" value="GGR_cat"/>
    <property type="match status" value="1"/>
</dbReference>
<dbReference type="Gene3D" id="3.50.50.60">
    <property type="entry name" value="FAD/NAD(P)-binding domain"/>
    <property type="match status" value="1"/>
</dbReference>
<accession>A0A2V3HTF0</accession>
<dbReference type="PANTHER" id="PTHR42685">
    <property type="entry name" value="GERANYLGERANYL DIPHOSPHATE REDUCTASE"/>
    <property type="match status" value="1"/>
</dbReference>
<dbReference type="SUPFAM" id="SSF51905">
    <property type="entry name" value="FAD/NAD(P)-binding domain"/>
    <property type="match status" value="1"/>
</dbReference>
<proteinExistence type="predicted"/>
<evidence type="ECO:0000259" key="2">
    <source>
        <dbReference type="Pfam" id="PF22578"/>
    </source>
</evidence>
<feature type="domain" description="Digeranylgeranylglycerophospholipid reductase catalytic" evidence="2">
    <location>
        <begin position="256"/>
        <end position="308"/>
    </location>
</feature>
<dbReference type="EMBL" id="PSPG01000001">
    <property type="protein sequence ID" value="PXF22390.1"/>
    <property type="molecule type" value="Genomic_DNA"/>
</dbReference>
<evidence type="ECO:0000259" key="1">
    <source>
        <dbReference type="Pfam" id="PF01494"/>
    </source>
</evidence>
<organism evidence="3 4">
    <name type="scientific">Candidatus Thalassarchaeum betae</name>
    <dbReference type="NCBI Taxonomy" id="2599289"/>
    <lineage>
        <taxon>Archaea</taxon>
        <taxon>Methanobacteriati</taxon>
        <taxon>Thermoplasmatota</taxon>
        <taxon>Candidatus Poseidoniia</taxon>
        <taxon>Candidatus Poseidoniales</taxon>
        <taxon>Candidatus Thalassarchaeaceae</taxon>
        <taxon>Candidatus Thalassarchaeum</taxon>
    </lineage>
</organism>
<sequence>MDVVPEPRYGEAVQEWTLPIDTGEVPESGTHFDVIVVGGGPGGSAAASYNAMNGCRVLLIEKGIWPRDKACGDAVGGKSLVHVEELGVKEMIEATPHFRVDSIVFGSANGSEIRVMLPEESYEKMQAGYALPRIQFDYMMFKRATELVLESGGSVIQGFAVTEVRHESEAGGARIIGVTGKFGGMRSEGPDYSFDAPLTVGAGGYNCPVATMVCEGVHGEPMRDDEHYCGAYREYWENVEGFSGTSGPIEIHFVEGVIPGYFWLFPVSEGVVNVGIGMVIAEQRKQKGIQRSIRKMQKFVTEDHPQFKRRFANARLVPGSGMGWQLPFGSPRKNAPSYQPRRSAMAGAMCIGDAASLVDPFSGEGIGNALMTAKMTSKYFDREAHSNGFPENLAVEYMTEIWDSLGGELTNSYHLQKLVKWKRLMNWFVKRSAKKQEIRDMMTEMIASKETQTVLWSPWFLAKALLLP</sequence>
<comment type="caution">
    <text evidence="3">The sequence shown here is derived from an EMBL/GenBank/DDBJ whole genome shotgun (WGS) entry which is preliminary data.</text>
</comment>
<name>A0A2V3HTF0_9ARCH</name>
<gene>
    <name evidence="3" type="ORF">CXX69_00135</name>
</gene>
<dbReference type="GO" id="GO:0071949">
    <property type="term" value="F:FAD binding"/>
    <property type="evidence" value="ECO:0007669"/>
    <property type="project" value="InterPro"/>
</dbReference>
<evidence type="ECO:0000313" key="4">
    <source>
        <dbReference type="Proteomes" id="UP000248161"/>
    </source>
</evidence>
<protein>
    <submittedName>
        <fullName evidence="3">Uncharacterized protein</fullName>
    </submittedName>
</protein>
<dbReference type="Pfam" id="PF01494">
    <property type="entry name" value="FAD_binding_3"/>
    <property type="match status" value="1"/>
</dbReference>
<dbReference type="InterPro" id="IPR002938">
    <property type="entry name" value="FAD-bd"/>
</dbReference>
<dbReference type="InterPro" id="IPR054715">
    <property type="entry name" value="GGR_cat"/>
</dbReference>
<dbReference type="AlphaFoldDB" id="A0A2V3HTF0"/>
<dbReference type="InterPro" id="IPR036188">
    <property type="entry name" value="FAD/NAD-bd_sf"/>
</dbReference>
<dbReference type="Proteomes" id="UP000248161">
    <property type="component" value="Unassembled WGS sequence"/>
</dbReference>
<dbReference type="InterPro" id="IPR050407">
    <property type="entry name" value="Geranylgeranyl_reductase"/>
</dbReference>